<feature type="region of interest" description="Disordered" evidence="1">
    <location>
        <begin position="47"/>
        <end position="80"/>
    </location>
</feature>
<keyword evidence="3" id="KW-1185">Reference proteome</keyword>
<dbReference type="AlphaFoldDB" id="A0A0H5RYC6"/>
<protein>
    <submittedName>
        <fullName evidence="2">Uncharacterized protein</fullName>
    </submittedName>
</protein>
<dbReference type="STRING" id="146018.BN2156_05754"/>
<reference evidence="3" key="1">
    <citation type="submission" date="2015-07" db="EMBL/GenBank/DDBJ databases">
        <authorList>
            <person name="Urmite Genomes"/>
        </authorList>
    </citation>
    <scope>NUCLEOTIDE SEQUENCE [LARGE SCALE GENOMIC DNA]</scope>
    <source>
        <strain evidence="3">type strain: ATCC 49404</strain>
    </source>
</reference>
<evidence type="ECO:0000313" key="2">
    <source>
        <dbReference type="EMBL" id="CRZ18841.1"/>
    </source>
</evidence>
<sequence>MSNSENRRLTEQVKVRLLPQEKSALEAEAALRGITVPRLLRLISVGPDIGEPDSEMSTALDCGRPHPVMRIGPWSDSGDE</sequence>
<name>A0A0H5RYC6_9MYCO</name>
<dbReference type="Proteomes" id="UP000199147">
    <property type="component" value="Unassembled WGS sequence"/>
</dbReference>
<organism evidence="2 3">
    <name type="scientific">Mycolicibacterium neworleansense</name>
    <dbReference type="NCBI Taxonomy" id="146018"/>
    <lineage>
        <taxon>Bacteria</taxon>
        <taxon>Bacillati</taxon>
        <taxon>Actinomycetota</taxon>
        <taxon>Actinomycetes</taxon>
        <taxon>Mycobacteriales</taxon>
        <taxon>Mycobacteriaceae</taxon>
        <taxon>Mycolicibacterium</taxon>
    </lineage>
</organism>
<evidence type="ECO:0000313" key="3">
    <source>
        <dbReference type="Proteomes" id="UP000199147"/>
    </source>
</evidence>
<evidence type="ECO:0000256" key="1">
    <source>
        <dbReference type="SAM" id="MobiDB-lite"/>
    </source>
</evidence>
<dbReference type="EMBL" id="CWKH01000003">
    <property type="protein sequence ID" value="CRZ18841.1"/>
    <property type="molecule type" value="Genomic_DNA"/>
</dbReference>
<accession>A0A0H5RYC6</accession>
<gene>
    <name evidence="2" type="ORF">BN2156_05754</name>
</gene>
<proteinExistence type="predicted"/>